<gene>
    <name evidence="1" type="ORF">MBAV_004154</name>
</gene>
<dbReference type="EMBL" id="LACI01001798">
    <property type="protein sequence ID" value="KJU83654.1"/>
    <property type="molecule type" value="Genomic_DNA"/>
</dbReference>
<evidence type="ECO:0000313" key="1">
    <source>
        <dbReference type="EMBL" id="KJU83654.1"/>
    </source>
</evidence>
<dbReference type="Proteomes" id="UP000033423">
    <property type="component" value="Unassembled WGS sequence"/>
</dbReference>
<name>A0A0F3GNU2_9BACT</name>
<proteinExistence type="predicted"/>
<sequence length="55" mass="6201">MQKCVQNAITPRPTETVDFPNFTQTHCTQKNTHSLTPPTPQPTHVKFCSRAGFVM</sequence>
<organism evidence="1 2">
    <name type="scientific">Candidatus Magnetobacterium bavaricum</name>
    <dbReference type="NCBI Taxonomy" id="29290"/>
    <lineage>
        <taxon>Bacteria</taxon>
        <taxon>Pseudomonadati</taxon>
        <taxon>Nitrospirota</taxon>
        <taxon>Thermodesulfovibrionia</taxon>
        <taxon>Thermodesulfovibrionales</taxon>
        <taxon>Candidatus Magnetobacteriaceae</taxon>
        <taxon>Candidatus Magnetobacterium</taxon>
    </lineage>
</organism>
<evidence type="ECO:0000313" key="2">
    <source>
        <dbReference type="Proteomes" id="UP000033423"/>
    </source>
</evidence>
<protein>
    <submittedName>
        <fullName evidence="1">Uncharacterized protein</fullName>
    </submittedName>
</protein>
<accession>A0A0F3GNU2</accession>
<dbReference type="AlphaFoldDB" id="A0A0F3GNU2"/>
<keyword evidence="2" id="KW-1185">Reference proteome</keyword>
<reference evidence="1 2" key="1">
    <citation type="submission" date="2015-02" db="EMBL/GenBank/DDBJ databases">
        <title>Single-cell genomics of uncultivated deep-branching MTB reveals a conserved set of magnetosome genes.</title>
        <authorList>
            <person name="Kolinko S."/>
            <person name="Richter M."/>
            <person name="Glockner F.O."/>
            <person name="Brachmann A."/>
            <person name="Schuler D."/>
        </authorList>
    </citation>
    <scope>NUCLEOTIDE SEQUENCE [LARGE SCALE GENOMIC DNA]</scope>
    <source>
        <strain evidence="1">TM-1</strain>
    </source>
</reference>
<comment type="caution">
    <text evidence="1">The sequence shown here is derived from an EMBL/GenBank/DDBJ whole genome shotgun (WGS) entry which is preliminary data.</text>
</comment>